<evidence type="ECO:0000256" key="1">
    <source>
        <dbReference type="ARBA" id="ARBA00010505"/>
    </source>
</evidence>
<dbReference type="GO" id="GO:0034599">
    <property type="term" value="P:cellular response to oxidative stress"/>
    <property type="evidence" value="ECO:0007669"/>
    <property type="project" value="InterPro"/>
</dbReference>
<evidence type="ECO:0000256" key="4">
    <source>
        <dbReference type="ARBA" id="ARBA00023002"/>
    </source>
</evidence>
<dbReference type="GO" id="GO:0042744">
    <property type="term" value="P:hydrogen peroxide catabolic process"/>
    <property type="evidence" value="ECO:0007669"/>
    <property type="project" value="TreeGrafter"/>
</dbReference>
<comment type="similarity">
    <text evidence="1">Belongs to the peroxiredoxin family. Prx5 subfamily.</text>
</comment>
<keyword evidence="2" id="KW-0575">Peroxidase</keyword>
<keyword evidence="4" id="KW-0560">Oxidoreductase</keyword>
<evidence type="ECO:0000313" key="6">
    <source>
        <dbReference type="EMBL" id="KAL1519797.1"/>
    </source>
</evidence>
<dbReference type="GO" id="GO:0045454">
    <property type="term" value="P:cell redox homeostasis"/>
    <property type="evidence" value="ECO:0007669"/>
    <property type="project" value="TreeGrafter"/>
</dbReference>
<dbReference type="Pfam" id="PF08534">
    <property type="entry name" value="Redoxin"/>
    <property type="match status" value="1"/>
</dbReference>
<organism evidence="6 7">
    <name type="scientific">Prymnesium parvum</name>
    <name type="common">Toxic golden alga</name>
    <dbReference type="NCBI Taxonomy" id="97485"/>
    <lineage>
        <taxon>Eukaryota</taxon>
        <taxon>Haptista</taxon>
        <taxon>Haptophyta</taxon>
        <taxon>Prymnesiophyceae</taxon>
        <taxon>Prymnesiales</taxon>
        <taxon>Prymnesiaceae</taxon>
        <taxon>Prymnesium</taxon>
    </lineage>
</organism>
<dbReference type="PANTHER" id="PTHR10430:SF16">
    <property type="entry name" value="PEROXIREDOXIN-5, MITOCHONDRIAL"/>
    <property type="match status" value="1"/>
</dbReference>
<sequence>MLRLLAQQAPRAHCARRFSRSLAYPAVGTKVPDVELDYASWPPTPFSIAERLAGKKTIVVPGYIAAQDALKSKGIDEVLVYCVNDPAVMSAWAADLKIEDTIIKFMCDQGGKFSAALGTTLDHPGVLRALGSPRCKRFAFYADDGVIKAFHVSESPDDPTGDGDFSLSSAEGMLKVL</sequence>
<dbReference type="EMBL" id="JBGBPQ010000009">
    <property type="protein sequence ID" value="KAL1519797.1"/>
    <property type="molecule type" value="Genomic_DNA"/>
</dbReference>
<evidence type="ECO:0000256" key="3">
    <source>
        <dbReference type="ARBA" id="ARBA00022862"/>
    </source>
</evidence>
<comment type="caution">
    <text evidence="6">The sequence shown here is derived from an EMBL/GenBank/DDBJ whole genome shotgun (WGS) entry which is preliminary data.</text>
</comment>
<dbReference type="SUPFAM" id="SSF52833">
    <property type="entry name" value="Thioredoxin-like"/>
    <property type="match status" value="1"/>
</dbReference>
<accession>A0AB34JEZ0</accession>
<feature type="domain" description="Redoxin" evidence="5">
    <location>
        <begin position="27"/>
        <end position="157"/>
    </location>
</feature>
<reference evidence="6 7" key="1">
    <citation type="journal article" date="2024" name="Science">
        <title>Giant polyketide synthase enzymes in the biosynthesis of giant marine polyether toxins.</title>
        <authorList>
            <person name="Fallon T.R."/>
            <person name="Shende V.V."/>
            <person name="Wierzbicki I.H."/>
            <person name="Pendleton A.L."/>
            <person name="Watervoot N.F."/>
            <person name="Auber R.P."/>
            <person name="Gonzalez D.J."/>
            <person name="Wisecaver J.H."/>
            <person name="Moore B.S."/>
        </authorList>
    </citation>
    <scope>NUCLEOTIDE SEQUENCE [LARGE SCALE GENOMIC DNA]</scope>
    <source>
        <strain evidence="6 7">12B1</strain>
    </source>
</reference>
<evidence type="ECO:0000313" key="7">
    <source>
        <dbReference type="Proteomes" id="UP001515480"/>
    </source>
</evidence>
<name>A0AB34JEZ0_PRYPA</name>
<keyword evidence="3" id="KW-0049">Antioxidant</keyword>
<dbReference type="GO" id="GO:0008379">
    <property type="term" value="F:thioredoxin peroxidase activity"/>
    <property type="evidence" value="ECO:0007669"/>
    <property type="project" value="InterPro"/>
</dbReference>
<dbReference type="PANTHER" id="PTHR10430">
    <property type="entry name" value="PEROXIREDOXIN"/>
    <property type="match status" value="1"/>
</dbReference>
<gene>
    <name evidence="6" type="ORF">AB1Y20_023304</name>
</gene>
<dbReference type="AlphaFoldDB" id="A0AB34JEZ0"/>
<evidence type="ECO:0000259" key="5">
    <source>
        <dbReference type="Pfam" id="PF08534"/>
    </source>
</evidence>
<evidence type="ECO:0000256" key="2">
    <source>
        <dbReference type="ARBA" id="ARBA00022559"/>
    </source>
</evidence>
<dbReference type="InterPro" id="IPR036249">
    <property type="entry name" value="Thioredoxin-like_sf"/>
</dbReference>
<dbReference type="Gene3D" id="3.40.30.10">
    <property type="entry name" value="Glutaredoxin"/>
    <property type="match status" value="1"/>
</dbReference>
<proteinExistence type="inferred from homology"/>
<protein>
    <recommendedName>
        <fullName evidence="5">Redoxin domain-containing protein</fullName>
    </recommendedName>
</protein>
<keyword evidence="7" id="KW-1185">Reference proteome</keyword>
<dbReference type="InterPro" id="IPR013740">
    <property type="entry name" value="Redoxin"/>
</dbReference>
<dbReference type="GO" id="GO:0005737">
    <property type="term" value="C:cytoplasm"/>
    <property type="evidence" value="ECO:0007669"/>
    <property type="project" value="TreeGrafter"/>
</dbReference>
<dbReference type="Proteomes" id="UP001515480">
    <property type="component" value="Unassembled WGS sequence"/>
</dbReference>
<dbReference type="InterPro" id="IPR037944">
    <property type="entry name" value="PRX5-like"/>
</dbReference>